<dbReference type="Gramene" id="Pp3c4_13380V3.2">
    <property type="protein sequence ID" value="PAC:32920849.CDS.1"/>
    <property type="gene ID" value="Pp3c4_13380"/>
</dbReference>
<keyword evidence="1" id="KW-1133">Transmembrane helix</keyword>
<feature type="transmembrane region" description="Helical" evidence="1">
    <location>
        <begin position="53"/>
        <end position="77"/>
    </location>
</feature>
<dbReference type="EMBL" id="ABEU02000004">
    <property type="status" value="NOT_ANNOTATED_CDS"/>
    <property type="molecule type" value="Genomic_DNA"/>
</dbReference>
<proteinExistence type="predicted"/>
<sequence length="112" mass="12456">MNCGSCIGIGLEHRDCRHQLLSSSAVGTTTISVASIAASQHLQLFDVLYCISLHVHVVLLIGVFVLAWFLTVIYVVLCCRRIDMIKGFEEYFEGKIKLSESLELLESPEVNI</sequence>
<reference evidence="2 3" key="2">
    <citation type="journal article" date="2018" name="Plant J.">
        <title>The Physcomitrella patens chromosome-scale assembly reveals moss genome structure and evolution.</title>
        <authorList>
            <person name="Lang D."/>
            <person name="Ullrich K.K."/>
            <person name="Murat F."/>
            <person name="Fuchs J."/>
            <person name="Jenkins J."/>
            <person name="Haas F.B."/>
            <person name="Piednoel M."/>
            <person name="Gundlach H."/>
            <person name="Van Bel M."/>
            <person name="Meyberg R."/>
            <person name="Vives C."/>
            <person name="Morata J."/>
            <person name="Symeonidi A."/>
            <person name="Hiss M."/>
            <person name="Muchero W."/>
            <person name="Kamisugi Y."/>
            <person name="Saleh O."/>
            <person name="Blanc G."/>
            <person name="Decker E.L."/>
            <person name="van Gessel N."/>
            <person name="Grimwood J."/>
            <person name="Hayes R.D."/>
            <person name="Graham S.W."/>
            <person name="Gunter L.E."/>
            <person name="McDaniel S.F."/>
            <person name="Hoernstein S.N.W."/>
            <person name="Larsson A."/>
            <person name="Li F.W."/>
            <person name="Perroud P.F."/>
            <person name="Phillips J."/>
            <person name="Ranjan P."/>
            <person name="Rokshar D.S."/>
            <person name="Rothfels C.J."/>
            <person name="Schneider L."/>
            <person name="Shu S."/>
            <person name="Stevenson D.W."/>
            <person name="Thummler F."/>
            <person name="Tillich M."/>
            <person name="Villarreal Aguilar J.C."/>
            <person name="Widiez T."/>
            <person name="Wong G.K."/>
            <person name="Wymore A."/>
            <person name="Zhang Y."/>
            <person name="Zimmer A.D."/>
            <person name="Quatrano R.S."/>
            <person name="Mayer K.F.X."/>
            <person name="Goodstein D."/>
            <person name="Casacuberta J.M."/>
            <person name="Vandepoele K."/>
            <person name="Reski R."/>
            <person name="Cuming A.C."/>
            <person name="Tuskan G.A."/>
            <person name="Maumus F."/>
            <person name="Salse J."/>
            <person name="Schmutz J."/>
            <person name="Rensing S.A."/>
        </authorList>
    </citation>
    <scope>NUCLEOTIDE SEQUENCE [LARGE SCALE GENOMIC DNA]</scope>
    <source>
        <strain evidence="2 3">cv. Gransden 2004</strain>
    </source>
</reference>
<keyword evidence="3" id="KW-1185">Reference proteome</keyword>
<name>A0A7I3Z3J2_PHYPA</name>
<evidence type="ECO:0000313" key="2">
    <source>
        <dbReference type="EnsemblPlants" id="PAC:32920849.CDS.1"/>
    </source>
</evidence>
<reference evidence="2" key="3">
    <citation type="submission" date="2020-12" db="UniProtKB">
        <authorList>
            <consortium name="EnsemblPlants"/>
        </authorList>
    </citation>
    <scope>IDENTIFICATION</scope>
</reference>
<evidence type="ECO:0000313" key="3">
    <source>
        <dbReference type="Proteomes" id="UP000006727"/>
    </source>
</evidence>
<organism evidence="2 3">
    <name type="scientific">Physcomitrium patens</name>
    <name type="common">Spreading-leaved earth moss</name>
    <name type="synonym">Physcomitrella patens</name>
    <dbReference type="NCBI Taxonomy" id="3218"/>
    <lineage>
        <taxon>Eukaryota</taxon>
        <taxon>Viridiplantae</taxon>
        <taxon>Streptophyta</taxon>
        <taxon>Embryophyta</taxon>
        <taxon>Bryophyta</taxon>
        <taxon>Bryophytina</taxon>
        <taxon>Bryopsida</taxon>
        <taxon>Funariidae</taxon>
        <taxon>Funariales</taxon>
        <taxon>Funariaceae</taxon>
        <taxon>Physcomitrium</taxon>
    </lineage>
</organism>
<keyword evidence="1" id="KW-0472">Membrane</keyword>
<protein>
    <submittedName>
        <fullName evidence="2">Uncharacterized protein</fullName>
    </submittedName>
</protein>
<dbReference type="EnsemblPlants" id="Pp3c4_13380V3.2">
    <property type="protein sequence ID" value="PAC:32920849.CDS.1"/>
    <property type="gene ID" value="Pp3c4_13380"/>
</dbReference>
<evidence type="ECO:0000256" key="1">
    <source>
        <dbReference type="SAM" id="Phobius"/>
    </source>
</evidence>
<dbReference type="Proteomes" id="UP000006727">
    <property type="component" value="Chromosome 4"/>
</dbReference>
<reference evidence="2 3" key="1">
    <citation type="journal article" date="2008" name="Science">
        <title>The Physcomitrella genome reveals evolutionary insights into the conquest of land by plants.</title>
        <authorList>
            <person name="Rensing S."/>
            <person name="Lang D."/>
            <person name="Zimmer A."/>
            <person name="Terry A."/>
            <person name="Salamov A."/>
            <person name="Shapiro H."/>
            <person name="Nishiyama T."/>
            <person name="Perroud P.-F."/>
            <person name="Lindquist E."/>
            <person name="Kamisugi Y."/>
            <person name="Tanahashi T."/>
            <person name="Sakakibara K."/>
            <person name="Fujita T."/>
            <person name="Oishi K."/>
            <person name="Shin-I T."/>
            <person name="Kuroki Y."/>
            <person name="Toyoda A."/>
            <person name="Suzuki Y."/>
            <person name="Hashimoto A."/>
            <person name="Yamaguchi K."/>
            <person name="Sugano A."/>
            <person name="Kohara Y."/>
            <person name="Fujiyama A."/>
            <person name="Anterola A."/>
            <person name="Aoki S."/>
            <person name="Ashton N."/>
            <person name="Barbazuk W.B."/>
            <person name="Barker E."/>
            <person name="Bennetzen J."/>
            <person name="Bezanilla M."/>
            <person name="Blankenship R."/>
            <person name="Cho S.H."/>
            <person name="Dutcher S."/>
            <person name="Estelle M."/>
            <person name="Fawcett J.A."/>
            <person name="Gundlach H."/>
            <person name="Hanada K."/>
            <person name="Heyl A."/>
            <person name="Hicks K.A."/>
            <person name="Hugh J."/>
            <person name="Lohr M."/>
            <person name="Mayer K."/>
            <person name="Melkozernov A."/>
            <person name="Murata T."/>
            <person name="Nelson D."/>
            <person name="Pils B."/>
            <person name="Prigge M."/>
            <person name="Reiss B."/>
            <person name="Renner T."/>
            <person name="Rombauts S."/>
            <person name="Rushton P."/>
            <person name="Sanderfoot A."/>
            <person name="Schween G."/>
            <person name="Shiu S.-H."/>
            <person name="Stueber K."/>
            <person name="Theodoulou F.L."/>
            <person name="Tu H."/>
            <person name="Van de Peer Y."/>
            <person name="Verrier P.J."/>
            <person name="Waters E."/>
            <person name="Wood A."/>
            <person name="Yang L."/>
            <person name="Cove D."/>
            <person name="Cuming A."/>
            <person name="Hasebe M."/>
            <person name="Lucas S."/>
            <person name="Mishler D.B."/>
            <person name="Reski R."/>
            <person name="Grigoriev I."/>
            <person name="Quatrano R.S."/>
            <person name="Boore J.L."/>
        </authorList>
    </citation>
    <scope>NUCLEOTIDE SEQUENCE [LARGE SCALE GENOMIC DNA]</scope>
    <source>
        <strain evidence="2 3">cv. Gransden 2004</strain>
    </source>
</reference>
<keyword evidence="1" id="KW-0812">Transmembrane</keyword>
<accession>A0A7I3Z3J2</accession>
<dbReference type="AlphaFoldDB" id="A0A7I3Z3J2"/>